<comment type="caution">
    <text evidence="1">The sequence shown here is derived from an EMBL/GenBank/DDBJ whole genome shotgun (WGS) entry which is preliminary data.</text>
</comment>
<accession>A0ACB8QXY1</accession>
<proteinExistence type="predicted"/>
<evidence type="ECO:0000313" key="1">
    <source>
        <dbReference type="EMBL" id="KAI0036774.1"/>
    </source>
</evidence>
<gene>
    <name evidence="1" type="ORF">K488DRAFT_11507</name>
</gene>
<name>A0ACB8QXY1_9AGAM</name>
<evidence type="ECO:0000313" key="2">
    <source>
        <dbReference type="Proteomes" id="UP000814128"/>
    </source>
</evidence>
<sequence length="240" mass="27109">IMVCGVASWTKEDHEIFDLVSALEAAEGKGTTFYSWLDVSPAASTSEISKAYRKKSMQLHPDKNPGVKNIHERFARLSVIGKILRDSEGRKRYDFFFKNGVPRWRGTGYYYARFRPGLGSVLVFLAICSSAVQYVVQRSNYNRDVARIEHICREARSTAWGPKLIPTDTRRKVKVPLGPPRLDDEGNAILGRTLDMVVEGNGDVYMMEPDGELTRLDTSHATPPAISRTWLLSLLLILYR</sequence>
<feature type="non-terminal residue" evidence="1">
    <location>
        <position position="240"/>
    </location>
</feature>
<keyword evidence="2" id="KW-1185">Reference proteome</keyword>
<reference evidence="1" key="1">
    <citation type="submission" date="2021-02" db="EMBL/GenBank/DDBJ databases">
        <authorList>
            <consortium name="DOE Joint Genome Institute"/>
            <person name="Ahrendt S."/>
            <person name="Looney B.P."/>
            <person name="Miyauchi S."/>
            <person name="Morin E."/>
            <person name="Drula E."/>
            <person name="Courty P.E."/>
            <person name="Chicoki N."/>
            <person name="Fauchery L."/>
            <person name="Kohler A."/>
            <person name="Kuo A."/>
            <person name="Labutti K."/>
            <person name="Pangilinan J."/>
            <person name="Lipzen A."/>
            <person name="Riley R."/>
            <person name="Andreopoulos W."/>
            <person name="He G."/>
            <person name="Johnson J."/>
            <person name="Barry K.W."/>
            <person name="Grigoriev I.V."/>
            <person name="Nagy L."/>
            <person name="Hibbett D."/>
            <person name="Henrissat B."/>
            <person name="Matheny P.B."/>
            <person name="Labbe J."/>
            <person name="Martin F."/>
        </authorList>
    </citation>
    <scope>NUCLEOTIDE SEQUENCE</scope>
    <source>
        <strain evidence="1">EC-137</strain>
    </source>
</reference>
<dbReference type="Proteomes" id="UP000814128">
    <property type="component" value="Unassembled WGS sequence"/>
</dbReference>
<protein>
    <submittedName>
        <fullName evidence="1">DnaJ domain-containing protein</fullName>
    </submittedName>
</protein>
<reference evidence="1" key="2">
    <citation type="journal article" date="2022" name="New Phytol.">
        <title>Evolutionary transition to the ectomycorrhizal habit in the genomes of a hyperdiverse lineage of mushroom-forming fungi.</title>
        <authorList>
            <person name="Looney B."/>
            <person name="Miyauchi S."/>
            <person name="Morin E."/>
            <person name="Drula E."/>
            <person name="Courty P.E."/>
            <person name="Kohler A."/>
            <person name="Kuo A."/>
            <person name="LaButti K."/>
            <person name="Pangilinan J."/>
            <person name="Lipzen A."/>
            <person name="Riley R."/>
            <person name="Andreopoulos W."/>
            <person name="He G."/>
            <person name="Johnson J."/>
            <person name="Nolan M."/>
            <person name="Tritt A."/>
            <person name="Barry K.W."/>
            <person name="Grigoriev I.V."/>
            <person name="Nagy L.G."/>
            <person name="Hibbett D."/>
            <person name="Henrissat B."/>
            <person name="Matheny P.B."/>
            <person name="Labbe J."/>
            <person name="Martin F.M."/>
        </authorList>
    </citation>
    <scope>NUCLEOTIDE SEQUENCE</scope>
    <source>
        <strain evidence="1">EC-137</strain>
    </source>
</reference>
<organism evidence="1 2">
    <name type="scientific">Vararia minispora EC-137</name>
    <dbReference type="NCBI Taxonomy" id="1314806"/>
    <lineage>
        <taxon>Eukaryota</taxon>
        <taxon>Fungi</taxon>
        <taxon>Dikarya</taxon>
        <taxon>Basidiomycota</taxon>
        <taxon>Agaricomycotina</taxon>
        <taxon>Agaricomycetes</taxon>
        <taxon>Russulales</taxon>
        <taxon>Lachnocladiaceae</taxon>
        <taxon>Vararia</taxon>
    </lineage>
</organism>
<dbReference type="EMBL" id="MU273468">
    <property type="protein sequence ID" value="KAI0036774.1"/>
    <property type="molecule type" value="Genomic_DNA"/>
</dbReference>
<feature type="non-terminal residue" evidence="1">
    <location>
        <position position="1"/>
    </location>
</feature>